<protein>
    <recommendedName>
        <fullName evidence="3">Viral A-type inclusion protein</fullName>
    </recommendedName>
</protein>
<dbReference type="EMBL" id="NBWU01000007">
    <property type="protein sequence ID" value="PCE63133.1"/>
    <property type="molecule type" value="Genomic_DNA"/>
</dbReference>
<evidence type="ECO:0000313" key="2">
    <source>
        <dbReference type="Proteomes" id="UP000219559"/>
    </source>
</evidence>
<evidence type="ECO:0000313" key="1">
    <source>
        <dbReference type="EMBL" id="PCE63133.1"/>
    </source>
</evidence>
<evidence type="ECO:0008006" key="3">
    <source>
        <dbReference type="Google" id="ProtNLM"/>
    </source>
</evidence>
<dbReference type="PROSITE" id="PS51257">
    <property type="entry name" value="PROKAR_LIPOPROTEIN"/>
    <property type="match status" value="1"/>
</dbReference>
<name>A0A2A4G3Y4_9FLAO</name>
<dbReference type="RefSeq" id="WP_097441238.1">
    <property type="nucleotide sequence ID" value="NZ_KZ300477.1"/>
</dbReference>
<proteinExistence type="predicted"/>
<dbReference type="Proteomes" id="UP000219559">
    <property type="component" value="Unassembled WGS sequence"/>
</dbReference>
<sequence>MGKFSTVMLALLAVLVMACKGEEKKEEVLAKGQAEMELVMAIHDEVMPKMSTIGKLVESLKPLAADTTATGQPYQKAMVDLQDAHTAMMDWMKNFGARFDSDEILNGKALSEEKMGWIAEEETKVKALKEQINSSIANAEALIK</sequence>
<gene>
    <name evidence="1" type="ORF">B7P33_16125</name>
</gene>
<organism evidence="1 2">
    <name type="scientific">Sediminicola luteus</name>
    <dbReference type="NCBI Taxonomy" id="319238"/>
    <lineage>
        <taxon>Bacteria</taxon>
        <taxon>Pseudomonadati</taxon>
        <taxon>Bacteroidota</taxon>
        <taxon>Flavobacteriia</taxon>
        <taxon>Flavobacteriales</taxon>
        <taxon>Flavobacteriaceae</taxon>
        <taxon>Sediminicola</taxon>
    </lineage>
</organism>
<keyword evidence="2" id="KW-1185">Reference proteome</keyword>
<accession>A0A2A4G3Y4</accession>
<dbReference type="AlphaFoldDB" id="A0A2A4G3Y4"/>
<comment type="caution">
    <text evidence="1">The sequence shown here is derived from an EMBL/GenBank/DDBJ whole genome shotgun (WGS) entry which is preliminary data.</text>
</comment>
<dbReference type="OrthoDB" id="1436925at2"/>
<reference evidence="1 2" key="1">
    <citation type="submission" date="2017-04" db="EMBL/GenBank/DDBJ databases">
        <title>A new member of the family Flavobacteriaceae isolated from ascidians.</title>
        <authorList>
            <person name="Chen L."/>
        </authorList>
    </citation>
    <scope>NUCLEOTIDE SEQUENCE [LARGE SCALE GENOMIC DNA]</scope>
    <source>
        <strain evidence="1 2">HQA918</strain>
    </source>
</reference>